<protein>
    <submittedName>
        <fullName evidence="1">(spotted green pufferfish) hypothetical protein</fullName>
    </submittedName>
</protein>
<gene>
    <name evidence="1" type="ORF">GSTENG00036799001</name>
</gene>
<accession>Q4RCV5</accession>
<organism evidence="1">
    <name type="scientific">Tetraodon nigroviridis</name>
    <name type="common">Spotted green pufferfish</name>
    <name type="synonym">Chelonodon nigroviridis</name>
    <dbReference type="NCBI Taxonomy" id="99883"/>
    <lineage>
        <taxon>Eukaryota</taxon>
        <taxon>Metazoa</taxon>
        <taxon>Chordata</taxon>
        <taxon>Craniata</taxon>
        <taxon>Vertebrata</taxon>
        <taxon>Euteleostomi</taxon>
        <taxon>Actinopterygii</taxon>
        <taxon>Neopterygii</taxon>
        <taxon>Teleostei</taxon>
        <taxon>Neoteleostei</taxon>
        <taxon>Acanthomorphata</taxon>
        <taxon>Eupercaria</taxon>
        <taxon>Tetraodontiformes</taxon>
        <taxon>Tetradontoidea</taxon>
        <taxon>Tetraodontidae</taxon>
        <taxon>Tetraodon</taxon>
    </lineage>
</organism>
<reference evidence="1" key="1">
    <citation type="journal article" date="2004" name="Nature">
        <title>Genome duplication in the teleost fish Tetraodon nigroviridis reveals the early vertebrate proto-karyotype.</title>
        <authorList>
            <person name="Jaillon O."/>
            <person name="Aury J.-M."/>
            <person name="Brunet F."/>
            <person name="Petit J.-L."/>
            <person name="Stange-Thomann N."/>
            <person name="Mauceli E."/>
            <person name="Bouneau L."/>
            <person name="Fischer C."/>
            <person name="Ozouf-Costaz C."/>
            <person name="Bernot A."/>
            <person name="Nicaud S."/>
            <person name="Jaffe D."/>
            <person name="Fisher S."/>
            <person name="Lutfalla G."/>
            <person name="Dossat C."/>
            <person name="Segurens B."/>
            <person name="Dasilva C."/>
            <person name="Salanoubat M."/>
            <person name="Levy M."/>
            <person name="Boudet N."/>
            <person name="Castellano S."/>
            <person name="Anthouard V."/>
            <person name="Jubin C."/>
            <person name="Castelli V."/>
            <person name="Katinka M."/>
            <person name="Vacherie B."/>
            <person name="Biemont C."/>
            <person name="Skalli Z."/>
            <person name="Cattolico L."/>
            <person name="Poulain J."/>
            <person name="De Berardinis V."/>
            <person name="Cruaud C."/>
            <person name="Duprat S."/>
            <person name="Brottier P."/>
            <person name="Coutanceau J.-P."/>
            <person name="Gouzy J."/>
            <person name="Parra G."/>
            <person name="Lardier G."/>
            <person name="Chapple C."/>
            <person name="McKernan K.J."/>
            <person name="McEwan P."/>
            <person name="Bosak S."/>
            <person name="Kellis M."/>
            <person name="Volff J.-N."/>
            <person name="Guigo R."/>
            <person name="Zody M.C."/>
            <person name="Mesirov J."/>
            <person name="Lindblad-Toh K."/>
            <person name="Birren B."/>
            <person name="Nusbaum C."/>
            <person name="Kahn D."/>
            <person name="Robinson-Rechavi M."/>
            <person name="Laudet V."/>
            <person name="Schachter V."/>
            <person name="Quetier F."/>
            <person name="Saurin W."/>
            <person name="Scarpelli C."/>
            <person name="Wincker P."/>
            <person name="Lander E.S."/>
            <person name="Weissenbach J."/>
            <person name="Roest Crollius H."/>
        </authorList>
    </citation>
    <scope>NUCLEOTIDE SEQUENCE [LARGE SCALE GENOMIC DNA]</scope>
</reference>
<dbReference type="AlphaFoldDB" id="Q4RCV5"/>
<dbReference type="EMBL" id="CAAE01018016">
    <property type="protein sequence ID" value="CAG13777.1"/>
    <property type="molecule type" value="Genomic_DNA"/>
</dbReference>
<evidence type="ECO:0000313" key="1">
    <source>
        <dbReference type="EMBL" id="CAG13777.1"/>
    </source>
</evidence>
<proteinExistence type="predicted"/>
<name>Q4RCV5_TETNG</name>
<dbReference type="KEGG" id="tng:GSTEN00036799G001"/>
<feature type="non-terminal residue" evidence="1">
    <location>
        <position position="1"/>
    </location>
</feature>
<reference evidence="1" key="2">
    <citation type="submission" date="2004-02" db="EMBL/GenBank/DDBJ databases">
        <authorList>
            <consortium name="Genoscope"/>
            <consortium name="Whitehead Institute Centre for Genome Research"/>
        </authorList>
    </citation>
    <scope>NUCLEOTIDE SEQUENCE</scope>
</reference>
<comment type="caution">
    <text evidence="1">The sequence shown here is derived from an EMBL/GenBank/DDBJ whole genome shotgun (WGS) entry which is preliminary data.</text>
</comment>
<sequence length="47" mass="5005">SDGVTPGCTQDRGSAVQVPARANPNLRTGSTAAGTTWQTWVQTHYPY</sequence>